<name>A0A2H1GZ75_ZYMTR</name>
<sequence>MDRKLAVMRQEMGILLAGRRMRSIAYPPGMDREQNGFVQASTRTEKATVSRLLTNHDKRERTLKASLPHAKPELVDLKETLGTQGQGKLSERRKIAVKASRFMAGGVPEEDIECIDRRFGLELSTDATKTNKDIRSSVYSSRWYVKDAMKIAVDTTGGEEAWKNSTAAERAVVVRRMFNQAPLLICSCVWAHEKDAVAFELIWHLTSELAEFWQHFCRERVVCLAELAWNEFCWGIEGDWRGVPNVWPMDHHKFPTVLDVPIKSRAVMKALGVSPNARLAGRKKEDTRDKEDPSYQAPGMEDDVSEGRSGSE</sequence>
<dbReference type="EMBL" id="LT854262">
    <property type="protein sequence ID" value="SMR58833.1"/>
    <property type="molecule type" value="Genomic_DNA"/>
</dbReference>
<reference evidence="3" key="1">
    <citation type="submission" date="2017-05" db="EMBL/GenBank/DDBJ databases">
        <authorList>
            <person name="Song R."/>
            <person name="Chenine A.L."/>
            <person name="Ruprecht R.M."/>
        </authorList>
    </citation>
    <scope>NUCLEOTIDE SEQUENCE [LARGE SCALE GENOMIC DNA]</scope>
</reference>
<dbReference type="Proteomes" id="UP000245764">
    <property type="component" value="Chromosome 10"/>
</dbReference>
<dbReference type="AlphaFoldDB" id="A0A2H1GZ75"/>
<evidence type="ECO:0000313" key="2">
    <source>
        <dbReference type="EMBL" id="SMR58833.1"/>
    </source>
</evidence>
<gene>
    <name evidence="2" type="ORF">ZT1E4_G9568</name>
</gene>
<feature type="region of interest" description="Disordered" evidence="1">
    <location>
        <begin position="278"/>
        <end position="312"/>
    </location>
</feature>
<proteinExistence type="predicted"/>
<evidence type="ECO:0000256" key="1">
    <source>
        <dbReference type="SAM" id="MobiDB-lite"/>
    </source>
</evidence>
<accession>A0A2H1GZ75</accession>
<protein>
    <submittedName>
        <fullName evidence="2">Uncharacterized protein</fullName>
    </submittedName>
</protein>
<evidence type="ECO:0000313" key="3">
    <source>
        <dbReference type="Proteomes" id="UP000245764"/>
    </source>
</evidence>
<feature type="compositionally biased region" description="Basic and acidic residues" evidence="1">
    <location>
        <begin position="282"/>
        <end position="293"/>
    </location>
</feature>
<organism evidence="2 3">
    <name type="scientific">Zymoseptoria tritici ST99CH_1E4</name>
    <dbReference type="NCBI Taxonomy" id="1276532"/>
    <lineage>
        <taxon>Eukaryota</taxon>
        <taxon>Fungi</taxon>
        <taxon>Dikarya</taxon>
        <taxon>Ascomycota</taxon>
        <taxon>Pezizomycotina</taxon>
        <taxon>Dothideomycetes</taxon>
        <taxon>Dothideomycetidae</taxon>
        <taxon>Mycosphaerellales</taxon>
        <taxon>Mycosphaerellaceae</taxon>
        <taxon>Zymoseptoria</taxon>
    </lineage>
</organism>